<dbReference type="PANTHER" id="PTHR43317:SF1">
    <property type="entry name" value="THERMOSPERMINE SYNTHASE ACAULIS5"/>
    <property type="match status" value="1"/>
</dbReference>
<protein>
    <recommendedName>
        <fullName evidence="4">Polyamine aminopropyltransferase</fullName>
    </recommendedName>
    <alternativeName>
        <fullName evidence="4">Putrescine aminopropyltransferase</fullName>
        <shortName evidence="4">PAPT</shortName>
    </alternativeName>
    <alternativeName>
        <fullName evidence="4">Spermidine synthase</fullName>
        <shortName evidence="4">SPDS</shortName>
        <shortName evidence="4">SPDSY</shortName>
        <ecNumber evidence="4">2.5.1.16</ecNumber>
    </alternativeName>
</protein>
<dbReference type="PROSITE" id="PS51006">
    <property type="entry name" value="PABS_2"/>
    <property type="match status" value="1"/>
</dbReference>
<dbReference type="Gene3D" id="3.40.50.150">
    <property type="entry name" value="Vaccinia Virus protein VP39"/>
    <property type="match status" value="1"/>
</dbReference>
<feature type="binding site" evidence="4">
    <location>
        <position position="249"/>
    </location>
    <ligand>
        <name>S-methyl-5'-thioadenosine</name>
        <dbReference type="ChEBI" id="CHEBI:17509"/>
    </ligand>
</feature>
<keyword evidence="4" id="KW-0472">Membrane</keyword>
<reference evidence="7 8" key="1">
    <citation type="submission" date="2019-08" db="EMBL/GenBank/DDBJ databases">
        <title>Dermacoccus abyssi strain HZAU 226, whole genome Nanopore sequencing project.</title>
        <authorList>
            <person name="Guo A."/>
            <person name="Zhang X."/>
            <person name="Ruan Y."/>
            <person name="Liu W."/>
            <person name="Chen Q."/>
            <person name="Gu L."/>
        </authorList>
    </citation>
    <scope>NUCLEOTIDE SEQUENCE [LARGE SCALE GENOMIC DNA]</scope>
    <source>
        <strain evidence="7 8">HZAU 226</strain>
    </source>
</reference>
<comment type="subunit">
    <text evidence="4">Homodimer or homotetramer.</text>
</comment>
<dbReference type="EC" id="2.5.1.16" evidence="4"/>
<feature type="binding site" evidence="4">
    <location>
        <position position="303"/>
    </location>
    <ligand>
        <name>spermidine</name>
        <dbReference type="ChEBI" id="CHEBI:57834"/>
    </ligand>
</feature>
<evidence type="ECO:0000313" key="7">
    <source>
        <dbReference type="EMBL" id="QEH92292.1"/>
    </source>
</evidence>
<dbReference type="SUPFAM" id="SSF53335">
    <property type="entry name" value="S-adenosyl-L-methionine-dependent methyltransferases"/>
    <property type="match status" value="1"/>
</dbReference>
<dbReference type="InterPro" id="IPR030374">
    <property type="entry name" value="PABS"/>
</dbReference>
<keyword evidence="4" id="KW-0745">Spermidine biosynthesis</keyword>
<dbReference type="InterPro" id="IPR036259">
    <property type="entry name" value="MFS_trans_sf"/>
</dbReference>
<feature type="transmembrane region" description="Helical" evidence="4">
    <location>
        <begin position="78"/>
        <end position="102"/>
    </location>
</feature>
<feature type="transmembrane region" description="Helical" evidence="4">
    <location>
        <begin position="45"/>
        <end position="66"/>
    </location>
</feature>
<dbReference type="NCBIfam" id="NF002956">
    <property type="entry name" value="PRK03612.1"/>
    <property type="match status" value="1"/>
</dbReference>
<accession>A0ABX5Z5S2</accession>
<dbReference type="EMBL" id="CP043031">
    <property type="protein sequence ID" value="QEH92292.1"/>
    <property type="molecule type" value="Genomic_DNA"/>
</dbReference>
<proteinExistence type="inferred from homology"/>
<feature type="transmembrane region" description="Helical" evidence="4">
    <location>
        <begin position="12"/>
        <end position="39"/>
    </location>
</feature>
<feature type="domain" description="PABS" evidence="6">
    <location>
        <begin position="220"/>
        <end position="454"/>
    </location>
</feature>
<feature type="transmembrane region" description="Helical" evidence="4">
    <location>
        <begin position="143"/>
        <end position="165"/>
    </location>
</feature>
<organism evidence="7 8">
    <name type="scientific">Dermacoccus abyssi</name>
    <dbReference type="NCBI Taxonomy" id="322596"/>
    <lineage>
        <taxon>Bacteria</taxon>
        <taxon>Bacillati</taxon>
        <taxon>Actinomycetota</taxon>
        <taxon>Actinomycetes</taxon>
        <taxon>Micrococcales</taxon>
        <taxon>Dermacoccaceae</taxon>
        <taxon>Dermacoccus</taxon>
    </lineage>
</organism>
<comment type="subcellular location">
    <subcellularLocation>
        <location evidence="4">Cell membrane</location>
        <topology evidence="4">Multi-pass membrane protein</topology>
    </subcellularLocation>
</comment>
<evidence type="ECO:0000256" key="3">
    <source>
        <dbReference type="ARBA" id="ARBA00023115"/>
    </source>
</evidence>
<dbReference type="SUPFAM" id="SSF103473">
    <property type="entry name" value="MFS general substrate transporter"/>
    <property type="match status" value="1"/>
</dbReference>
<keyword evidence="4" id="KW-0812">Transmembrane</keyword>
<feature type="binding site" evidence="4">
    <location>
        <begin position="357"/>
        <end position="358"/>
    </location>
    <ligand>
        <name>S-methyl-5'-thioadenosine</name>
        <dbReference type="ChEBI" id="CHEBI:17509"/>
    </ligand>
</feature>
<keyword evidence="8" id="KW-1185">Reference proteome</keyword>
<dbReference type="InterPro" id="IPR029063">
    <property type="entry name" value="SAM-dependent_MTases_sf"/>
</dbReference>
<comment type="caution">
    <text evidence="4">Lacks conserved residue(s) required for the propagation of feature annotation.</text>
</comment>
<dbReference type="HAMAP" id="MF_00198">
    <property type="entry name" value="Spermidine_synth"/>
    <property type="match status" value="1"/>
</dbReference>
<keyword evidence="2 4" id="KW-0808">Transferase</keyword>
<dbReference type="PANTHER" id="PTHR43317">
    <property type="entry name" value="THERMOSPERMINE SYNTHASE ACAULIS5"/>
    <property type="match status" value="1"/>
</dbReference>
<evidence type="ECO:0000256" key="2">
    <source>
        <dbReference type="ARBA" id="ARBA00022679"/>
    </source>
</evidence>
<evidence type="ECO:0000256" key="1">
    <source>
        <dbReference type="ARBA" id="ARBA00007867"/>
    </source>
</evidence>
<gene>
    <name evidence="4" type="primary">speE</name>
    <name evidence="7" type="ORF">FV141_01120</name>
</gene>
<dbReference type="CDD" id="cd02440">
    <property type="entry name" value="AdoMet_MTases"/>
    <property type="match status" value="1"/>
</dbReference>
<dbReference type="InterPro" id="IPR001045">
    <property type="entry name" value="Spermi_synthase"/>
</dbReference>
<feature type="transmembrane region" description="Helical" evidence="4">
    <location>
        <begin position="206"/>
        <end position="225"/>
    </location>
</feature>
<feature type="binding site" evidence="4">
    <location>
        <position position="281"/>
    </location>
    <ligand>
        <name>spermidine</name>
        <dbReference type="ChEBI" id="CHEBI:57834"/>
    </ligand>
</feature>
<name>A0ABX5Z5S2_9MICO</name>
<evidence type="ECO:0000256" key="4">
    <source>
        <dbReference type="HAMAP-Rule" id="MF_00198"/>
    </source>
</evidence>
<dbReference type="GO" id="GO:0004766">
    <property type="term" value="F:spermidine synthase activity"/>
    <property type="evidence" value="ECO:0007669"/>
    <property type="project" value="UniProtKB-EC"/>
</dbReference>
<sequence length="514" mass="55182">MRSPSEAPRFARALVFGAVLLCAACGLVYELALVALGSYLLGNSITQTSIVLSVMVFAMGIGSLAAKRLVGQAARNFALIELALAVIGGTSVIVLYAAFAWWSLYGPALVALAFTIGALIGAEIPLLMTLLQRIRKQDASDAVADLFAADYVGALVGGLAFPFLLLPLFGLLRGTLAVGAVNALVGVALCLWVFRDSFTTWGRRLVGGALAVTLVGLAGLAWFSGKFELSAQQRIYRDPIVVSERSAYQDIVVTSGLDGRDVRLFLNGDLQFSTLDEYRYHEALVAPAMNGPRTKVLVLGGGDGLAARRVLEYPGVEKVTLVDLDPAVVDLARTRPEFLAANADAMDDPRLTYRAADAFTWLRTQNETFDAIVVDFPDADDVGTAKLYSQEIYGLMNRALAPGGRMVVQSGSPFFAREAYWTTEATLRRAGFATTPYHVDVPSFGDWGFHLATRSSTPPSLTLPDDAPAQRFVTQDVLRAAAVFPPDRGRMPVKPSTLLSPTILDAQKGAYRGY</sequence>
<comment type="catalytic activity">
    <reaction evidence="4">
        <text>S-adenosyl 3-(methylsulfanyl)propylamine + putrescine = S-methyl-5'-thioadenosine + spermidine + H(+)</text>
        <dbReference type="Rhea" id="RHEA:12721"/>
        <dbReference type="ChEBI" id="CHEBI:15378"/>
        <dbReference type="ChEBI" id="CHEBI:17509"/>
        <dbReference type="ChEBI" id="CHEBI:57443"/>
        <dbReference type="ChEBI" id="CHEBI:57834"/>
        <dbReference type="ChEBI" id="CHEBI:326268"/>
        <dbReference type="EC" id="2.5.1.16"/>
    </reaction>
</comment>
<evidence type="ECO:0000256" key="5">
    <source>
        <dbReference type="PROSITE-ProRule" id="PRU00354"/>
    </source>
</evidence>
<comment type="pathway">
    <text evidence="4">Amine and polyamine biosynthesis; spermidine biosynthesis; spermidine from putrescine: step 1/1.</text>
</comment>
<feature type="active site" description="Proton acceptor" evidence="4 5">
    <location>
        <position position="375"/>
    </location>
</feature>
<dbReference type="Pfam" id="PF01564">
    <property type="entry name" value="Spermine_synth"/>
    <property type="match status" value="1"/>
</dbReference>
<comment type="function">
    <text evidence="4">Catalyzes the irreversible transfer of a propylamine group from the amino donor S-adenosylmethioninamine (decarboxy-AdoMet) to putrescine (1,4-diaminobutane) to yield spermidine.</text>
</comment>
<dbReference type="RefSeq" id="WP_259921226.1">
    <property type="nucleotide sequence ID" value="NZ_JALXQV010000019.1"/>
</dbReference>
<comment type="similarity">
    <text evidence="1 4">Belongs to the spermidine/spermine synthase family.</text>
</comment>
<feature type="transmembrane region" description="Helical" evidence="4">
    <location>
        <begin position="108"/>
        <end position="131"/>
    </location>
</feature>
<dbReference type="Proteomes" id="UP000323565">
    <property type="component" value="Chromosome"/>
</dbReference>
<feature type="transmembrane region" description="Helical" evidence="4">
    <location>
        <begin position="171"/>
        <end position="194"/>
    </location>
</feature>
<keyword evidence="3 4" id="KW-0620">Polyamine biosynthesis</keyword>
<evidence type="ECO:0000313" key="8">
    <source>
        <dbReference type="Proteomes" id="UP000323565"/>
    </source>
</evidence>
<feature type="binding site" evidence="4">
    <location>
        <position position="323"/>
    </location>
    <ligand>
        <name>S-methyl-5'-thioadenosine</name>
        <dbReference type="ChEBI" id="CHEBI:17509"/>
    </ligand>
</feature>
<keyword evidence="4" id="KW-1003">Cell membrane</keyword>
<keyword evidence="4" id="KW-1133">Transmembrane helix</keyword>
<evidence type="ECO:0000259" key="6">
    <source>
        <dbReference type="PROSITE" id="PS51006"/>
    </source>
</evidence>